<evidence type="ECO:0000313" key="1">
    <source>
        <dbReference type="EMBL" id="GIX77658.1"/>
    </source>
</evidence>
<dbReference type="AlphaFoldDB" id="A0AAV4N0X0"/>
<gene>
    <name evidence="1" type="ORF">CEXT_4431</name>
</gene>
<evidence type="ECO:0000313" key="2">
    <source>
        <dbReference type="Proteomes" id="UP001054945"/>
    </source>
</evidence>
<dbReference type="Proteomes" id="UP001054945">
    <property type="component" value="Unassembled WGS sequence"/>
</dbReference>
<keyword evidence="2" id="KW-1185">Reference proteome</keyword>
<protein>
    <submittedName>
        <fullName evidence="1">Uncharacterized protein</fullName>
    </submittedName>
</protein>
<accession>A0AAV4N0X0</accession>
<organism evidence="1 2">
    <name type="scientific">Caerostris extrusa</name>
    <name type="common">Bark spider</name>
    <name type="synonym">Caerostris bankana</name>
    <dbReference type="NCBI Taxonomy" id="172846"/>
    <lineage>
        <taxon>Eukaryota</taxon>
        <taxon>Metazoa</taxon>
        <taxon>Ecdysozoa</taxon>
        <taxon>Arthropoda</taxon>
        <taxon>Chelicerata</taxon>
        <taxon>Arachnida</taxon>
        <taxon>Araneae</taxon>
        <taxon>Araneomorphae</taxon>
        <taxon>Entelegynae</taxon>
        <taxon>Araneoidea</taxon>
        <taxon>Araneidae</taxon>
        <taxon>Caerostris</taxon>
    </lineage>
</organism>
<sequence length="102" mass="11966">MICYDRMILLHKIIVYWLIQIGKSPHPFSHTVAHLYAISQLRTWSTRNIPKIDLSLPFSKLMFFVRLTASIMTRRHSLVGGREKCTRAFRLGHHSRSFILTT</sequence>
<name>A0AAV4N0X0_CAEEX</name>
<dbReference type="EMBL" id="BPLR01020349">
    <property type="protein sequence ID" value="GIX77658.1"/>
    <property type="molecule type" value="Genomic_DNA"/>
</dbReference>
<comment type="caution">
    <text evidence="1">The sequence shown here is derived from an EMBL/GenBank/DDBJ whole genome shotgun (WGS) entry which is preliminary data.</text>
</comment>
<reference evidence="1 2" key="1">
    <citation type="submission" date="2021-06" db="EMBL/GenBank/DDBJ databases">
        <title>Caerostris extrusa draft genome.</title>
        <authorList>
            <person name="Kono N."/>
            <person name="Arakawa K."/>
        </authorList>
    </citation>
    <scope>NUCLEOTIDE SEQUENCE [LARGE SCALE GENOMIC DNA]</scope>
</reference>
<proteinExistence type="predicted"/>